<evidence type="ECO:0000256" key="2">
    <source>
        <dbReference type="SAM" id="SignalP"/>
    </source>
</evidence>
<dbReference type="Gene3D" id="3.10.450.10">
    <property type="match status" value="1"/>
</dbReference>
<proteinExistence type="inferred from homology"/>
<organism evidence="4 5">
    <name type="scientific">Aldrovandia affinis</name>
    <dbReference type="NCBI Taxonomy" id="143900"/>
    <lineage>
        <taxon>Eukaryota</taxon>
        <taxon>Metazoa</taxon>
        <taxon>Chordata</taxon>
        <taxon>Craniata</taxon>
        <taxon>Vertebrata</taxon>
        <taxon>Euteleostomi</taxon>
        <taxon>Actinopterygii</taxon>
        <taxon>Neopterygii</taxon>
        <taxon>Teleostei</taxon>
        <taxon>Notacanthiformes</taxon>
        <taxon>Halosauridae</taxon>
        <taxon>Aldrovandia</taxon>
    </lineage>
</organism>
<dbReference type="Pfam" id="PF00031">
    <property type="entry name" value="Cystatin"/>
    <property type="match status" value="1"/>
</dbReference>
<protein>
    <recommendedName>
        <fullName evidence="3">Cystatin domain-containing protein</fullName>
    </recommendedName>
</protein>
<comment type="similarity">
    <text evidence="1">Belongs to the cystatin family.</text>
</comment>
<evidence type="ECO:0000313" key="5">
    <source>
        <dbReference type="Proteomes" id="UP001221898"/>
    </source>
</evidence>
<dbReference type="Proteomes" id="UP001221898">
    <property type="component" value="Unassembled WGS sequence"/>
</dbReference>
<sequence length="137" mass="14915">MSGPLRLACVLLSFSLVAAAPPPVSEEDVDPNAPEVQACAAFALESFNYFSQDLHLYAIASFYSVKRENIGGGKYVMEVEVRETLCLKGPLADLSSCHALTSSEAKVFRCRFIVLSAPWKRQRFLLESSCTPSGVPP</sequence>
<evidence type="ECO:0000259" key="3">
    <source>
        <dbReference type="SMART" id="SM00043"/>
    </source>
</evidence>
<dbReference type="PANTHER" id="PTHR46186">
    <property type="entry name" value="CYSTATIN"/>
    <property type="match status" value="1"/>
</dbReference>
<gene>
    <name evidence="4" type="ORF">AAFF_G00132330</name>
</gene>
<dbReference type="GO" id="GO:0005737">
    <property type="term" value="C:cytoplasm"/>
    <property type="evidence" value="ECO:0007669"/>
    <property type="project" value="TreeGrafter"/>
</dbReference>
<dbReference type="SMART" id="SM00043">
    <property type="entry name" value="CY"/>
    <property type="match status" value="1"/>
</dbReference>
<dbReference type="GO" id="GO:0004869">
    <property type="term" value="F:cysteine-type endopeptidase inhibitor activity"/>
    <property type="evidence" value="ECO:0007669"/>
    <property type="project" value="InterPro"/>
</dbReference>
<feature type="chain" id="PRO_5041910798" description="Cystatin domain-containing protein" evidence="2">
    <location>
        <begin position="20"/>
        <end position="137"/>
    </location>
</feature>
<dbReference type="GO" id="GO:0005615">
    <property type="term" value="C:extracellular space"/>
    <property type="evidence" value="ECO:0007669"/>
    <property type="project" value="TreeGrafter"/>
</dbReference>
<dbReference type="GO" id="GO:0031982">
    <property type="term" value="C:vesicle"/>
    <property type="evidence" value="ECO:0007669"/>
    <property type="project" value="TreeGrafter"/>
</dbReference>
<dbReference type="InterPro" id="IPR046350">
    <property type="entry name" value="Cystatin_sf"/>
</dbReference>
<dbReference type="EMBL" id="JAINUG010000193">
    <property type="protein sequence ID" value="KAJ8388519.1"/>
    <property type="molecule type" value="Genomic_DNA"/>
</dbReference>
<dbReference type="SUPFAM" id="SSF54403">
    <property type="entry name" value="Cystatin/monellin"/>
    <property type="match status" value="1"/>
</dbReference>
<dbReference type="PANTHER" id="PTHR46186:SF12">
    <property type="entry name" value="CYSTATIN C (AMYLOID ANGIOPATHY AND CEREBRAL HEMORRHAGE)-RELATED"/>
    <property type="match status" value="1"/>
</dbReference>
<comment type="caution">
    <text evidence="4">The sequence shown here is derived from an EMBL/GenBank/DDBJ whole genome shotgun (WGS) entry which is preliminary data.</text>
</comment>
<evidence type="ECO:0000313" key="4">
    <source>
        <dbReference type="EMBL" id="KAJ8388519.1"/>
    </source>
</evidence>
<evidence type="ECO:0000256" key="1">
    <source>
        <dbReference type="ARBA" id="ARBA00009403"/>
    </source>
</evidence>
<dbReference type="InterPro" id="IPR000010">
    <property type="entry name" value="Cystatin_dom"/>
</dbReference>
<feature type="domain" description="Cystatin" evidence="3">
    <location>
        <begin position="16"/>
        <end position="131"/>
    </location>
</feature>
<feature type="signal peptide" evidence="2">
    <location>
        <begin position="1"/>
        <end position="19"/>
    </location>
</feature>
<keyword evidence="5" id="KW-1185">Reference proteome</keyword>
<dbReference type="CDD" id="cd00042">
    <property type="entry name" value="CY"/>
    <property type="match status" value="1"/>
</dbReference>
<dbReference type="AlphaFoldDB" id="A0AAD7RQK2"/>
<keyword evidence="2" id="KW-0732">Signal</keyword>
<accession>A0AAD7RQK2</accession>
<reference evidence="4" key="1">
    <citation type="journal article" date="2023" name="Science">
        <title>Genome structures resolve the early diversification of teleost fishes.</title>
        <authorList>
            <person name="Parey E."/>
            <person name="Louis A."/>
            <person name="Montfort J."/>
            <person name="Bouchez O."/>
            <person name="Roques C."/>
            <person name="Iampietro C."/>
            <person name="Lluch J."/>
            <person name="Castinel A."/>
            <person name="Donnadieu C."/>
            <person name="Desvignes T."/>
            <person name="Floi Bucao C."/>
            <person name="Jouanno E."/>
            <person name="Wen M."/>
            <person name="Mejri S."/>
            <person name="Dirks R."/>
            <person name="Jansen H."/>
            <person name="Henkel C."/>
            <person name="Chen W.J."/>
            <person name="Zahm M."/>
            <person name="Cabau C."/>
            <person name="Klopp C."/>
            <person name="Thompson A.W."/>
            <person name="Robinson-Rechavi M."/>
            <person name="Braasch I."/>
            <person name="Lecointre G."/>
            <person name="Bobe J."/>
            <person name="Postlethwait J.H."/>
            <person name="Berthelot C."/>
            <person name="Roest Crollius H."/>
            <person name="Guiguen Y."/>
        </authorList>
    </citation>
    <scope>NUCLEOTIDE SEQUENCE</scope>
    <source>
        <strain evidence="4">NC1722</strain>
    </source>
</reference>
<name>A0AAD7RQK2_9TELE</name>